<name>A0A6J7R7X4_9ZZZZ</name>
<dbReference type="EMBL" id="CAFBOS010000282">
    <property type="protein sequence ID" value="CAB5024750.1"/>
    <property type="molecule type" value="Genomic_DNA"/>
</dbReference>
<protein>
    <submittedName>
        <fullName evidence="2">Unannotated protein</fullName>
    </submittedName>
</protein>
<feature type="compositionally biased region" description="Polar residues" evidence="1">
    <location>
        <begin position="1"/>
        <end position="10"/>
    </location>
</feature>
<sequence>MSCETSQSFAPRSISIPVSRSRRRMPAARRSAAASFTGDRLLMMSYRKYSQRTISSSHQNRLGTARSDTDASSSVPGFGSGASRVGDAPGEVPRELRTHLRGPMGPSYVSRPRHRANRRANVGFEAVDHASVAVRAGRVAGAWPRALPRLAFGEPHELDARAIGVSEEDDLHRPRLVLARTGAFDDGPPVLLELHRGGVDVLDDE</sequence>
<feature type="region of interest" description="Disordered" evidence="1">
    <location>
        <begin position="1"/>
        <end position="34"/>
    </location>
</feature>
<feature type="compositionally biased region" description="Polar residues" evidence="1">
    <location>
        <begin position="53"/>
        <end position="62"/>
    </location>
</feature>
<reference evidence="2" key="1">
    <citation type="submission" date="2020-05" db="EMBL/GenBank/DDBJ databases">
        <authorList>
            <person name="Chiriac C."/>
            <person name="Salcher M."/>
            <person name="Ghai R."/>
            <person name="Kavagutti S V."/>
        </authorList>
    </citation>
    <scope>NUCLEOTIDE SEQUENCE</scope>
</reference>
<gene>
    <name evidence="2" type="ORF">UFOPK3967_02978</name>
</gene>
<dbReference type="AlphaFoldDB" id="A0A6J7R7X4"/>
<proteinExistence type="predicted"/>
<feature type="region of interest" description="Disordered" evidence="1">
    <location>
        <begin position="53"/>
        <end position="90"/>
    </location>
</feature>
<accession>A0A6J7R7X4</accession>
<evidence type="ECO:0000313" key="2">
    <source>
        <dbReference type="EMBL" id="CAB5024750.1"/>
    </source>
</evidence>
<evidence type="ECO:0000256" key="1">
    <source>
        <dbReference type="SAM" id="MobiDB-lite"/>
    </source>
</evidence>
<organism evidence="2">
    <name type="scientific">freshwater metagenome</name>
    <dbReference type="NCBI Taxonomy" id="449393"/>
    <lineage>
        <taxon>unclassified sequences</taxon>
        <taxon>metagenomes</taxon>
        <taxon>ecological metagenomes</taxon>
    </lineage>
</organism>